<accession>A0A4Q4PC84</accession>
<gene>
    <name evidence="2" type="ORF">AA0115_g8728</name>
    <name evidence="3" type="ORF">AA0119_g7125</name>
</gene>
<reference evidence="2" key="2">
    <citation type="journal article" date="2019" name="bioRxiv">
        <title>Genomics, evolutionary history and diagnostics of the Alternaria alternata species group including apple and Asian pear pathotypes.</title>
        <authorList>
            <person name="Armitage A.D."/>
            <person name="Cockerton H.M."/>
            <person name="Sreenivasaprasad S."/>
            <person name="Woodhall J.W."/>
            <person name="Lane C.R."/>
            <person name="Harrison R.J."/>
            <person name="Clarkson J.P."/>
        </authorList>
    </citation>
    <scope>NUCLEOTIDE SEQUENCE</scope>
    <source>
        <strain evidence="2">FERA 1164</strain>
        <strain evidence="3">FERA 635</strain>
    </source>
</reference>
<feature type="region of interest" description="Disordered" evidence="1">
    <location>
        <begin position="587"/>
        <end position="611"/>
    </location>
</feature>
<name>A0A4Q4PC84_9PLEO</name>
<evidence type="ECO:0000256" key="1">
    <source>
        <dbReference type="SAM" id="MobiDB-lite"/>
    </source>
</evidence>
<protein>
    <submittedName>
        <fullName evidence="2">Uncharacterized protein</fullName>
    </submittedName>
</protein>
<sequence>MDNSKAAKSRCEVLAKSSQKTSVRLPAQHGRSTTPAASVPTSPVLCSIRLKPLALEYPSVDVPGSAKQATPPVTPPQSPKSIFGTDLSGCSKSTLGTTPSRSRSNSRGGGLFSSFWSQKSWGKSKDRADSGNNTTHTPKHRRSLSSSSSPLFMVGGSSKVLSGSASIFHSGLPSAIADRGALMPTDNSTSIMPSLQRLARRNRTISWVDQLPTRPAPSPSPSSEVNFGGAQTTHGSEIAPLFAQEDSDSDPSSSTLSLNSPFSSDLHLAIQSLTPQTTIADQQSEITMLTSPRDLSPFKGKPLWEPDDEEWEDIHAIHISSTYKASFRDPRRCSPQKTTNASTLSRFSSTITSFLPFSPARLAVEARLRDEEELRDKLEELDNTYYSDPTGDLHDAVMASTFLSESRYFRHDQAGSFARAPHVIDLERYFNTQDPLVGAAYPRLCSAVATILSHTNRECLEAFLDPRVDEFVYRREVDRSTAGNILVIRRMGNSVIAGSYRNLGFSLSWTLYVRASFSATGLWYETFASPVAGSSPIVNGVPAWDTFIPINAPFSFPVSSSFLPPPLSSQSQQSTVPLESSPRKILLASPTSPPQWTQSPKKDNEEENDTINPTDEKFVLYQSRVLARFFLRDIWIRFEGRYECKATWEVDGAVSEVRLRRAVVGFPGDNDDDG</sequence>
<reference evidence="2" key="1">
    <citation type="submission" date="2017-10" db="EMBL/GenBank/DDBJ databases">
        <authorList>
            <person name="Armitage A.D."/>
            <person name="Barbara D.J."/>
            <person name="Woodhall J.W."/>
            <person name="Sreenivasaprasad S."/>
            <person name="Lane C.R."/>
            <person name="Clarkson J.P."/>
            <person name="Harrison R.J."/>
        </authorList>
    </citation>
    <scope>NUCLEOTIDE SEQUENCE</scope>
    <source>
        <strain evidence="2">FERA 1164</strain>
        <strain evidence="3">FERA 635</strain>
    </source>
</reference>
<evidence type="ECO:0000313" key="5">
    <source>
        <dbReference type="Proteomes" id="UP000293195"/>
    </source>
</evidence>
<evidence type="ECO:0000313" key="3">
    <source>
        <dbReference type="EMBL" id="RYN98394.1"/>
    </source>
</evidence>
<dbReference type="Proteomes" id="UP000293195">
    <property type="component" value="Unassembled WGS sequence"/>
</dbReference>
<feature type="compositionally biased region" description="Polar residues" evidence="1">
    <location>
        <begin position="30"/>
        <end position="41"/>
    </location>
</feature>
<evidence type="ECO:0000313" key="4">
    <source>
        <dbReference type="Proteomes" id="UP000292340"/>
    </source>
</evidence>
<organism evidence="2 4">
    <name type="scientific">Alternaria tenuissima</name>
    <dbReference type="NCBI Taxonomy" id="119927"/>
    <lineage>
        <taxon>Eukaryota</taxon>
        <taxon>Fungi</taxon>
        <taxon>Dikarya</taxon>
        <taxon>Ascomycota</taxon>
        <taxon>Pezizomycotina</taxon>
        <taxon>Dothideomycetes</taxon>
        <taxon>Pleosporomycetidae</taxon>
        <taxon>Pleosporales</taxon>
        <taxon>Pleosporineae</taxon>
        <taxon>Pleosporaceae</taxon>
        <taxon>Alternaria</taxon>
        <taxon>Alternaria sect. Alternaria</taxon>
        <taxon>Alternaria alternata complex</taxon>
    </lineage>
</organism>
<feature type="region of interest" description="Disordered" evidence="1">
    <location>
        <begin position="64"/>
        <end position="150"/>
    </location>
</feature>
<feature type="compositionally biased region" description="Polar residues" evidence="1">
    <location>
        <begin position="88"/>
        <end position="99"/>
    </location>
</feature>
<feature type="region of interest" description="Disordered" evidence="1">
    <location>
        <begin position="211"/>
        <end position="232"/>
    </location>
</feature>
<dbReference type="EMBL" id="PDXF01000026">
    <property type="protein sequence ID" value="RYN98394.1"/>
    <property type="molecule type" value="Genomic_DNA"/>
</dbReference>
<keyword evidence="5" id="KW-1185">Reference proteome</keyword>
<evidence type="ECO:0000313" key="2">
    <source>
        <dbReference type="EMBL" id="RYN23367.1"/>
    </source>
</evidence>
<dbReference type="Proteomes" id="UP000292340">
    <property type="component" value="Unassembled WGS sequence"/>
</dbReference>
<comment type="caution">
    <text evidence="2">The sequence shown here is derived from an EMBL/GenBank/DDBJ whole genome shotgun (WGS) entry which is preliminary data.</text>
</comment>
<proteinExistence type="predicted"/>
<dbReference type="EMBL" id="PDXB01000025">
    <property type="protein sequence ID" value="RYN23367.1"/>
    <property type="molecule type" value="Genomic_DNA"/>
</dbReference>
<dbReference type="AlphaFoldDB" id="A0A4Q4PC84"/>
<feature type="region of interest" description="Disordered" evidence="1">
    <location>
        <begin position="1"/>
        <end position="41"/>
    </location>
</feature>
<dbReference type="OrthoDB" id="5395789at2759"/>